<dbReference type="PROSITE" id="PS51257">
    <property type="entry name" value="PROKAR_LIPOPROTEIN"/>
    <property type="match status" value="1"/>
</dbReference>
<keyword evidence="1" id="KW-1133">Transmembrane helix</keyword>
<organism evidence="2 3">
    <name type="scientific">Staphylococcus marylandisciuri</name>
    <dbReference type="NCBI Taxonomy" id="2981529"/>
    <lineage>
        <taxon>Bacteria</taxon>
        <taxon>Bacillati</taxon>
        <taxon>Bacillota</taxon>
        <taxon>Bacilli</taxon>
        <taxon>Bacillales</taxon>
        <taxon>Staphylococcaceae</taxon>
        <taxon>Staphylococcus</taxon>
    </lineage>
</organism>
<feature type="transmembrane region" description="Helical" evidence="1">
    <location>
        <begin position="33"/>
        <end position="51"/>
    </location>
</feature>
<name>A0ABT2QNJ6_9STAP</name>
<evidence type="ECO:0000313" key="2">
    <source>
        <dbReference type="EMBL" id="MCU5745538.1"/>
    </source>
</evidence>
<evidence type="ECO:0000256" key="1">
    <source>
        <dbReference type="SAM" id="Phobius"/>
    </source>
</evidence>
<gene>
    <name evidence="2" type="ORF">N9R04_02220</name>
</gene>
<proteinExistence type="predicted"/>
<feature type="transmembrane region" description="Helical" evidence="1">
    <location>
        <begin position="7"/>
        <end position="27"/>
    </location>
</feature>
<protein>
    <submittedName>
        <fullName evidence="2">5-bromo-4-chloroindolyl phosphate hydrolysis family protein</fullName>
    </submittedName>
</protein>
<comment type="caution">
    <text evidence="2">The sequence shown here is derived from an EMBL/GenBank/DDBJ whole genome shotgun (WGS) entry which is preliminary data.</text>
</comment>
<sequence length="211" mass="25076">MRYNISRILGMMLAFPVAFIACAISIFSLNIDYIFDVLISIATFGIVYFPTQRLSSRKYLREIGLSRRDYRYVRHQLNDANDKIRRIFKAFINVRSIKDFKQVSEIYRISRAIYFAVKQQPSRFFIVEGFFYSHVENALNLIEAYTRLTKSPKKTKDVKQQLVQTRITLDEVKRTLIADLRRINDEDYRALDIEMEVNRMEQKRYNNKNGA</sequence>
<keyword evidence="1" id="KW-0812">Transmembrane</keyword>
<dbReference type="Proteomes" id="UP001209553">
    <property type="component" value="Unassembled WGS sequence"/>
</dbReference>
<keyword evidence="1" id="KW-0472">Membrane</keyword>
<dbReference type="RefSeq" id="WP_262854847.1">
    <property type="nucleotide sequence ID" value="NZ_JAOPKZ010000003.1"/>
</dbReference>
<reference evidence="2 3" key="1">
    <citation type="journal article" date="2023" name="Int. J. Syst. Evol. Microbiol.">
        <title>Streptococcus sciuri sp. nov., Staphylococcus marylandisciuri sp. nov. and Staphylococcus americanisciuri sp. nov., isolated from faeces of eastern grey squirrel (Sciurus carolinensis).</title>
        <authorList>
            <person name="Volokhov D.V."/>
            <person name="Zagorodnyaya T.A."/>
            <person name="Furtak V.A."/>
            <person name="Nattanmai G."/>
            <person name="Randall L."/>
            <person name="Jose S."/>
            <person name="Gao Y."/>
            <person name="Eisenberg T."/>
            <person name="Delmonte P."/>
            <person name="Blom J."/>
            <person name="Mitchell K.K."/>
        </authorList>
    </citation>
    <scope>NUCLEOTIDE SEQUENCE [LARGE SCALE GENOMIC DNA]</scope>
    <source>
        <strain evidence="2 3">SQ8-PEA</strain>
    </source>
</reference>
<accession>A0ABT2QNJ6</accession>
<evidence type="ECO:0000313" key="3">
    <source>
        <dbReference type="Proteomes" id="UP001209553"/>
    </source>
</evidence>
<keyword evidence="3" id="KW-1185">Reference proteome</keyword>
<dbReference type="Pfam" id="PF10112">
    <property type="entry name" value="Halogen_Hydrol"/>
    <property type="match status" value="1"/>
</dbReference>
<dbReference type="InterPro" id="IPR018770">
    <property type="entry name" value="ChloroindolylP_hydrolase"/>
</dbReference>
<dbReference type="EMBL" id="JAOPKZ010000003">
    <property type="protein sequence ID" value="MCU5745538.1"/>
    <property type="molecule type" value="Genomic_DNA"/>
</dbReference>